<dbReference type="InterPro" id="IPR029154">
    <property type="entry name" value="HIBADH-like_NADP-bd"/>
</dbReference>
<evidence type="ECO:0000259" key="5">
    <source>
        <dbReference type="Pfam" id="PF03446"/>
    </source>
</evidence>
<dbReference type="InterPro" id="IPR006115">
    <property type="entry name" value="6PGDH_NADP-bd"/>
</dbReference>
<keyword evidence="8" id="KW-1185">Reference proteome</keyword>
<dbReference type="InterPro" id="IPR008927">
    <property type="entry name" value="6-PGluconate_DH-like_C_sf"/>
</dbReference>
<dbReference type="Pfam" id="PF03446">
    <property type="entry name" value="NAD_binding_2"/>
    <property type="match status" value="1"/>
</dbReference>
<dbReference type="PROSITE" id="PS00895">
    <property type="entry name" value="3_HYDROXYISOBUT_DH"/>
    <property type="match status" value="1"/>
</dbReference>
<dbReference type="AlphaFoldDB" id="A0A5D3WQA8"/>
<dbReference type="SUPFAM" id="SSF48179">
    <property type="entry name" value="6-phosphogluconate dehydrogenase C-terminal domain-like"/>
    <property type="match status" value="1"/>
</dbReference>
<feature type="chain" id="PRO_5022930664" evidence="4">
    <location>
        <begin position="18"/>
        <end position="287"/>
    </location>
</feature>
<feature type="active site" evidence="3">
    <location>
        <position position="171"/>
    </location>
</feature>
<comment type="caution">
    <text evidence="7">The sequence shown here is derived from an EMBL/GenBank/DDBJ whole genome shotgun (WGS) entry which is preliminary data.</text>
</comment>
<dbReference type="PANTHER" id="PTHR43580">
    <property type="entry name" value="OXIDOREDUCTASE GLYR1-RELATED"/>
    <property type="match status" value="1"/>
</dbReference>
<evidence type="ECO:0000256" key="3">
    <source>
        <dbReference type="PIRSR" id="PIRSR000103-1"/>
    </source>
</evidence>
<dbReference type="PIRSF" id="PIRSF000103">
    <property type="entry name" value="HIBADH"/>
    <property type="match status" value="1"/>
</dbReference>
<keyword evidence="2" id="KW-0520">NAD</keyword>
<evidence type="ECO:0000256" key="4">
    <source>
        <dbReference type="SAM" id="SignalP"/>
    </source>
</evidence>
<name>A0A5D3WQA8_9BACT</name>
<dbReference type="PANTHER" id="PTHR43580:SF2">
    <property type="entry name" value="CYTOKINE-LIKE NUCLEAR FACTOR N-PAC"/>
    <property type="match status" value="1"/>
</dbReference>
<feature type="signal peptide" evidence="4">
    <location>
        <begin position="1"/>
        <end position="17"/>
    </location>
</feature>
<dbReference type="InterPro" id="IPR051265">
    <property type="entry name" value="HIBADH-related_NP60_sf"/>
</dbReference>
<evidence type="ECO:0000256" key="1">
    <source>
        <dbReference type="ARBA" id="ARBA00023002"/>
    </source>
</evidence>
<keyword evidence="4" id="KW-0732">Signal</keyword>
<dbReference type="GO" id="GO:0050661">
    <property type="term" value="F:NADP binding"/>
    <property type="evidence" value="ECO:0007669"/>
    <property type="project" value="InterPro"/>
</dbReference>
<dbReference type="Proteomes" id="UP000324159">
    <property type="component" value="Unassembled WGS sequence"/>
</dbReference>
<dbReference type="RefSeq" id="WP_148894182.1">
    <property type="nucleotide sequence ID" value="NZ_VNIB01000001.1"/>
</dbReference>
<dbReference type="GO" id="GO:0016054">
    <property type="term" value="P:organic acid catabolic process"/>
    <property type="evidence" value="ECO:0007669"/>
    <property type="project" value="UniProtKB-ARBA"/>
</dbReference>
<dbReference type="SUPFAM" id="SSF51735">
    <property type="entry name" value="NAD(P)-binding Rossmann-fold domains"/>
    <property type="match status" value="1"/>
</dbReference>
<organism evidence="7 8">
    <name type="scientific">Geothermobacter ehrlichii</name>
    <dbReference type="NCBI Taxonomy" id="213224"/>
    <lineage>
        <taxon>Bacteria</taxon>
        <taxon>Pseudomonadati</taxon>
        <taxon>Thermodesulfobacteriota</taxon>
        <taxon>Desulfuromonadia</taxon>
        <taxon>Desulfuromonadales</taxon>
        <taxon>Geothermobacteraceae</taxon>
        <taxon>Geothermobacter</taxon>
    </lineage>
</organism>
<keyword evidence="1" id="KW-0560">Oxidoreductase</keyword>
<protein>
    <submittedName>
        <fullName evidence="7">3-hydroxyisobutyrate dehydrogenase/2-hydroxy-3-oxopropionate reductase</fullName>
    </submittedName>
</protein>
<dbReference type="Gene3D" id="3.40.50.720">
    <property type="entry name" value="NAD(P)-binding Rossmann-like Domain"/>
    <property type="match status" value="1"/>
</dbReference>
<dbReference type="EMBL" id="VNIB01000001">
    <property type="protein sequence ID" value="TYO99989.1"/>
    <property type="molecule type" value="Genomic_DNA"/>
</dbReference>
<dbReference type="FunFam" id="3.40.50.720:FF:000058">
    <property type="entry name" value="Putative oxidoreductase GLYR1 homolog"/>
    <property type="match status" value="1"/>
</dbReference>
<evidence type="ECO:0000313" key="7">
    <source>
        <dbReference type="EMBL" id="TYO99989.1"/>
    </source>
</evidence>
<dbReference type="OrthoDB" id="9777604at2"/>
<dbReference type="Gene3D" id="1.10.1040.10">
    <property type="entry name" value="N-(1-d-carboxylethyl)-l-norvaline Dehydrogenase, domain 2"/>
    <property type="match status" value="1"/>
</dbReference>
<dbReference type="InterPro" id="IPR013328">
    <property type="entry name" value="6PGD_dom2"/>
</dbReference>
<dbReference type="InterPro" id="IPR002204">
    <property type="entry name" value="3-OH-isobutyrate_DH-rel_CS"/>
</dbReference>
<evidence type="ECO:0000259" key="6">
    <source>
        <dbReference type="Pfam" id="PF14833"/>
    </source>
</evidence>
<dbReference type="GO" id="GO:0051287">
    <property type="term" value="F:NAD binding"/>
    <property type="evidence" value="ECO:0007669"/>
    <property type="project" value="InterPro"/>
</dbReference>
<gene>
    <name evidence="7" type="ORF">EDC39_101150</name>
</gene>
<reference evidence="7 8" key="1">
    <citation type="submission" date="2019-07" db="EMBL/GenBank/DDBJ databases">
        <title>Genomic Encyclopedia of Type Strains, Phase IV (KMG-IV): sequencing the most valuable type-strain genomes for metagenomic binning, comparative biology and taxonomic classification.</title>
        <authorList>
            <person name="Goeker M."/>
        </authorList>
    </citation>
    <scope>NUCLEOTIDE SEQUENCE [LARGE SCALE GENOMIC DNA]</scope>
    <source>
        <strain evidence="7 8">SS015</strain>
    </source>
</reference>
<evidence type="ECO:0000256" key="2">
    <source>
        <dbReference type="ARBA" id="ARBA00023027"/>
    </source>
</evidence>
<feature type="domain" description="6-phosphogluconate dehydrogenase NADP-binding" evidence="5">
    <location>
        <begin position="3"/>
        <end position="162"/>
    </location>
</feature>
<dbReference type="InterPro" id="IPR036291">
    <property type="entry name" value="NAD(P)-bd_dom_sf"/>
</dbReference>
<dbReference type="GO" id="GO:0016491">
    <property type="term" value="F:oxidoreductase activity"/>
    <property type="evidence" value="ECO:0007669"/>
    <property type="project" value="UniProtKB-KW"/>
</dbReference>
<proteinExistence type="predicted"/>
<feature type="domain" description="3-hydroxyisobutyrate dehydrogenase-like NAD-binding" evidence="6">
    <location>
        <begin position="165"/>
        <end position="284"/>
    </location>
</feature>
<dbReference type="Pfam" id="PF14833">
    <property type="entry name" value="NAD_binding_11"/>
    <property type="match status" value="1"/>
</dbReference>
<accession>A0A5D3WQA8</accession>
<dbReference type="InterPro" id="IPR015815">
    <property type="entry name" value="HIBADH-related"/>
</dbReference>
<evidence type="ECO:0000313" key="8">
    <source>
        <dbReference type="Proteomes" id="UP000324159"/>
    </source>
</evidence>
<sequence length="287" mass="30073">MKRIGFLGLGIMGRAMAANLVRAGFQVTVWNRTSAACAPLVELGARQAGSIQEAVRASEVTLAMLADPEASHEVALGADGVVSCLQPGQAYVDMSTVDPDTARAIGDAVTRVGGRFLEAPVSGSRKPAEEGSLVILAAGDEALYREMAAVFDCLGKKSFFLGEVGQGACLKLIVNMTMGGMMTLLAEALALADRCGLDARQVLEALDSGAIANPMFRLKGDRIVEDDHPPHFPLRHMQKDLRLAVSLGDRLGQALHGVATANETFKRALGAGLGDEDFAAVARIISG</sequence>